<name>A0A9P4J671_9PEZI</name>
<gene>
    <name evidence="2" type="ORF">K461DRAFT_274591</name>
</gene>
<dbReference type="OrthoDB" id="3993201at2759"/>
<keyword evidence="3" id="KW-1185">Reference proteome</keyword>
<feature type="compositionally biased region" description="Low complexity" evidence="1">
    <location>
        <begin position="46"/>
        <end position="55"/>
    </location>
</feature>
<organism evidence="2 3">
    <name type="scientific">Myriangium duriaei CBS 260.36</name>
    <dbReference type="NCBI Taxonomy" id="1168546"/>
    <lineage>
        <taxon>Eukaryota</taxon>
        <taxon>Fungi</taxon>
        <taxon>Dikarya</taxon>
        <taxon>Ascomycota</taxon>
        <taxon>Pezizomycotina</taxon>
        <taxon>Dothideomycetes</taxon>
        <taxon>Dothideomycetidae</taxon>
        <taxon>Myriangiales</taxon>
        <taxon>Myriangiaceae</taxon>
        <taxon>Myriangium</taxon>
    </lineage>
</organism>
<dbReference type="EMBL" id="ML996082">
    <property type="protein sequence ID" value="KAF2155589.1"/>
    <property type="molecule type" value="Genomic_DNA"/>
</dbReference>
<sequence>MSAPRLTQFLPLRRLATPAIRQRRNLHMTGPATYASPALHPPPPSSTTTSASLPARPFHVSRHPHAAVDNSRIDVAILPSSEERLADFAPPSETVAFLRVPIIPSTVTTTATAAAGQVEAPDAPVMKPEILAADPESVSVSPMADVHDNGAVHIDFLKVADSLGGVVERVEERVDEYVGLQGTIGRVWAGFVEDITGKQGKVA</sequence>
<proteinExistence type="predicted"/>
<protein>
    <submittedName>
        <fullName evidence="2">Uncharacterized protein</fullName>
    </submittedName>
</protein>
<evidence type="ECO:0000256" key="1">
    <source>
        <dbReference type="SAM" id="MobiDB-lite"/>
    </source>
</evidence>
<dbReference type="AlphaFoldDB" id="A0A9P4J671"/>
<evidence type="ECO:0000313" key="3">
    <source>
        <dbReference type="Proteomes" id="UP000799439"/>
    </source>
</evidence>
<reference evidence="2" key="1">
    <citation type="journal article" date="2020" name="Stud. Mycol.">
        <title>101 Dothideomycetes genomes: a test case for predicting lifestyles and emergence of pathogens.</title>
        <authorList>
            <person name="Haridas S."/>
            <person name="Albert R."/>
            <person name="Binder M."/>
            <person name="Bloem J."/>
            <person name="Labutti K."/>
            <person name="Salamov A."/>
            <person name="Andreopoulos B."/>
            <person name="Baker S."/>
            <person name="Barry K."/>
            <person name="Bills G."/>
            <person name="Bluhm B."/>
            <person name="Cannon C."/>
            <person name="Castanera R."/>
            <person name="Culley D."/>
            <person name="Daum C."/>
            <person name="Ezra D."/>
            <person name="Gonzalez J."/>
            <person name="Henrissat B."/>
            <person name="Kuo A."/>
            <person name="Liang C."/>
            <person name="Lipzen A."/>
            <person name="Lutzoni F."/>
            <person name="Magnuson J."/>
            <person name="Mondo S."/>
            <person name="Nolan M."/>
            <person name="Ohm R."/>
            <person name="Pangilinan J."/>
            <person name="Park H.-J."/>
            <person name="Ramirez L."/>
            <person name="Alfaro M."/>
            <person name="Sun H."/>
            <person name="Tritt A."/>
            <person name="Yoshinaga Y."/>
            <person name="Zwiers L.-H."/>
            <person name="Turgeon B."/>
            <person name="Goodwin S."/>
            <person name="Spatafora J."/>
            <person name="Crous P."/>
            <person name="Grigoriev I."/>
        </authorList>
    </citation>
    <scope>NUCLEOTIDE SEQUENCE</scope>
    <source>
        <strain evidence="2">CBS 260.36</strain>
    </source>
</reference>
<evidence type="ECO:0000313" key="2">
    <source>
        <dbReference type="EMBL" id="KAF2155589.1"/>
    </source>
</evidence>
<dbReference type="Proteomes" id="UP000799439">
    <property type="component" value="Unassembled WGS sequence"/>
</dbReference>
<feature type="region of interest" description="Disordered" evidence="1">
    <location>
        <begin position="31"/>
        <end position="56"/>
    </location>
</feature>
<accession>A0A9P4J671</accession>
<comment type="caution">
    <text evidence="2">The sequence shown here is derived from an EMBL/GenBank/DDBJ whole genome shotgun (WGS) entry which is preliminary data.</text>
</comment>